<evidence type="ECO:0000313" key="19">
    <source>
        <dbReference type="Proteomes" id="UP000807504"/>
    </source>
</evidence>
<dbReference type="FunFam" id="1.10.533.10:FF:000092">
    <property type="entry name" value="Netrin receptor unc-5"/>
    <property type="match status" value="1"/>
</dbReference>
<dbReference type="SMART" id="SM00409">
    <property type="entry name" value="IG"/>
    <property type="match status" value="1"/>
</dbReference>
<dbReference type="Proteomes" id="UP000807504">
    <property type="component" value="Unassembled WGS sequence"/>
</dbReference>
<keyword evidence="4 13" id="KW-0812">Transmembrane</keyword>
<dbReference type="Gene3D" id="2.60.40.10">
    <property type="entry name" value="Immunoglobulins"/>
    <property type="match status" value="2"/>
</dbReference>
<feature type="transmembrane region" description="Helical" evidence="13">
    <location>
        <begin position="387"/>
        <end position="409"/>
    </location>
</feature>
<evidence type="ECO:0000256" key="10">
    <source>
        <dbReference type="ARBA" id="ARBA00023170"/>
    </source>
</evidence>
<dbReference type="Pfam" id="PF00791">
    <property type="entry name" value="ZU5"/>
    <property type="match status" value="1"/>
</dbReference>
<dbReference type="PANTHER" id="PTHR12582:SF47">
    <property type="entry name" value="NETRIN RECEPTOR UNC-5"/>
    <property type="match status" value="1"/>
</dbReference>
<dbReference type="Gene3D" id="2.20.100.10">
    <property type="entry name" value="Thrombospondin type-1 (TSP1) repeat"/>
    <property type="match status" value="2"/>
</dbReference>
<dbReference type="InterPro" id="IPR013783">
    <property type="entry name" value="Ig-like_fold"/>
</dbReference>
<dbReference type="SUPFAM" id="SSF82895">
    <property type="entry name" value="TSP-1 type 1 repeat"/>
    <property type="match status" value="2"/>
</dbReference>
<feature type="domain" description="ZU5" evidence="17">
    <location>
        <begin position="545"/>
        <end position="694"/>
    </location>
</feature>
<dbReference type="Pfam" id="PF00531">
    <property type="entry name" value="Death"/>
    <property type="match status" value="1"/>
</dbReference>
<accession>A0A8T0E6H6</accession>
<evidence type="ECO:0000256" key="1">
    <source>
        <dbReference type="ARBA" id="ARBA00004479"/>
    </source>
</evidence>
<keyword evidence="6" id="KW-0677">Repeat</keyword>
<dbReference type="InterPro" id="IPR003598">
    <property type="entry name" value="Ig_sub2"/>
</dbReference>
<dbReference type="InterPro" id="IPR011029">
    <property type="entry name" value="DEATH-like_dom_sf"/>
</dbReference>
<dbReference type="Pfam" id="PF17217">
    <property type="entry name" value="UPA"/>
    <property type="match status" value="1"/>
</dbReference>
<keyword evidence="3 13" id="KW-0217">Developmental protein</keyword>
<dbReference type="Gene3D" id="1.10.533.10">
    <property type="entry name" value="Death Domain, Fas"/>
    <property type="match status" value="1"/>
</dbReference>
<dbReference type="FunFam" id="2.20.100.10:FF:000002">
    <property type="entry name" value="Unc-5 netrin receptor C"/>
    <property type="match status" value="1"/>
</dbReference>
<dbReference type="InterPro" id="IPR007110">
    <property type="entry name" value="Ig-like_dom"/>
</dbReference>
<dbReference type="Pfam" id="PF13927">
    <property type="entry name" value="Ig_3"/>
    <property type="match status" value="1"/>
</dbReference>
<keyword evidence="19" id="KW-1185">Reference proteome</keyword>
<gene>
    <name evidence="18" type="ORF">HNY73_023038</name>
</gene>
<dbReference type="InterPro" id="IPR003599">
    <property type="entry name" value="Ig_sub"/>
</dbReference>
<evidence type="ECO:0000256" key="9">
    <source>
        <dbReference type="ARBA" id="ARBA00023157"/>
    </source>
</evidence>
<evidence type="ECO:0000259" key="16">
    <source>
        <dbReference type="PROSITE" id="PS50835"/>
    </source>
</evidence>
<feature type="compositionally biased region" description="Low complexity" evidence="14">
    <location>
        <begin position="507"/>
        <end position="523"/>
    </location>
</feature>
<dbReference type="GO" id="GO:0005886">
    <property type="term" value="C:plasma membrane"/>
    <property type="evidence" value="ECO:0007669"/>
    <property type="project" value="UniProtKB-SubCell"/>
</dbReference>
<evidence type="ECO:0000256" key="7">
    <source>
        <dbReference type="ARBA" id="ARBA00022989"/>
    </source>
</evidence>
<dbReference type="InterPro" id="IPR036383">
    <property type="entry name" value="TSP1_rpt_sf"/>
</dbReference>
<dbReference type="GO" id="GO:0008045">
    <property type="term" value="P:motor neuron axon guidance"/>
    <property type="evidence" value="ECO:0007669"/>
    <property type="project" value="TreeGrafter"/>
</dbReference>
<dbReference type="InterPro" id="IPR000906">
    <property type="entry name" value="ZU5_dom"/>
</dbReference>
<comment type="subcellular location">
    <subcellularLocation>
        <location evidence="13">Cell membrane</location>
        <topology evidence="13">Single-pass type I membrane protein</topology>
    </subcellularLocation>
    <subcellularLocation>
        <location evidence="1">Membrane</location>
        <topology evidence="1">Single-pass type I membrane protein</topology>
    </subcellularLocation>
</comment>
<protein>
    <recommendedName>
        <fullName evidence="13">Netrin receptor UNC5</fullName>
    </recommendedName>
</protein>
<dbReference type="PROSITE" id="PS51145">
    <property type="entry name" value="ZU5"/>
    <property type="match status" value="1"/>
</dbReference>
<dbReference type="EMBL" id="JABXBU010002231">
    <property type="protein sequence ID" value="KAF8765020.1"/>
    <property type="molecule type" value="Genomic_DNA"/>
</dbReference>
<dbReference type="SMART" id="SM00218">
    <property type="entry name" value="ZU5"/>
    <property type="match status" value="1"/>
</dbReference>
<evidence type="ECO:0000256" key="4">
    <source>
        <dbReference type="ARBA" id="ARBA00022692"/>
    </source>
</evidence>
<evidence type="ECO:0000256" key="2">
    <source>
        <dbReference type="ARBA" id="ARBA00009844"/>
    </source>
</evidence>
<comment type="similarity">
    <text evidence="2 13">Belongs to the unc-5 family.</text>
</comment>
<evidence type="ECO:0000256" key="12">
    <source>
        <dbReference type="ARBA" id="ARBA00023319"/>
    </source>
</evidence>
<dbReference type="AlphaFoldDB" id="A0A8T0E6H6"/>
<keyword evidence="8 13" id="KW-0472">Membrane</keyword>
<dbReference type="SMART" id="SM00005">
    <property type="entry name" value="DEATH"/>
    <property type="match status" value="1"/>
</dbReference>
<dbReference type="SUPFAM" id="SSF48726">
    <property type="entry name" value="Immunoglobulin"/>
    <property type="match status" value="1"/>
</dbReference>
<comment type="caution">
    <text evidence="18">The sequence shown here is derived from an EMBL/GenBank/DDBJ whole genome shotgun (WGS) entry which is preliminary data.</text>
</comment>
<proteinExistence type="inferred from homology"/>
<evidence type="ECO:0000256" key="8">
    <source>
        <dbReference type="ARBA" id="ARBA00023136"/>
    </source>
</evidence>
<dbReference type="PROSITE" id="PS50017">
    <property type="entry name" value="DEATH_DOMAIN"/>
    <property type="match status" value="1"/>
</dbReference>
<dbReference type="InterPro" id="IPR000488">
    <property type="entry name" value="Death_dom"/>
</dbReference>
<dbReference type="PROSITE" id="PS50835">
    <property type="entry name" value="IG_LIKE"/>
    <property type="match status" value="1"/>
</dbReference>
<evidence type="ECO:0000256" key="11">
    <source>
        <dbReference type="ARBA" id="ARBA00023180"/>
    </source>
</evidence>
<reference evidence="18" key="1">
    <citation type="journal article" date="2020" name="bioRxiv">
        <title>Chromosome-level reference genome of the European wasp spider Argiope bruennichi: a resource for studies on range expansion and evolutionary adaptation.</title>
        <authorList>
            <person name="Sheffer M.M."/>
            <person name="Hoppe A."/>
            <person name="Krehenwinkel H."/>
            <person name="Uhl G."/>
            <person name="Kuss A.W."/>
            <person name="Jensen L."/>
            <person name="Jensen C."/>
            <person name="Gillespie R.G."/>
            <person name="Hoff K.J."/>
            <person name="Prost S."/>
        </authorList>
    </citation>
    <scope>NUCLEOTIDE SEQUENCE</scope>
</reference>
<feature type="domain" description="Death" evidence="15">
    <location>
        <begin position="898"/>
        <end position="964"/>
    </location>
</feature>
<dbReference type="PROSITE" id="PS50092">
    <property type="entry name" value="TSP1"/>
    <property type="match status" value="2"/>
</dbReference>
<dbReference type="PANTHER" id="PTHR12582">
    <property type="entry name" value="NETRIN RECEPTOR UNC5"/>
    <property type="match status" value="1"/>
</dbReference>
<keyword evidence="7 13" id="KW-1133">Transmembrane helix</keyword>
<evidence type="ECO:0000256" key="14">
    <source>
        <dbReference type="SAM" id="MobiDB-lite"/>
    </source>
</evidence>
<feature type="domain" description="Ig-like" evidence="16">
    <location>
        <begin position="168"/>
        <end position="243"/>
    </location>
</feature>
<dbReference type="InterPro" id="IPR037936">
    <property type="entry name" value="UNC5A-D"/>
</dbReference>
<organism evidence="18 19">
    <name type="scientific">Argiope bruennichi</name>
    <name type="common">Wasp spider</name>
    <name type="synonym">Aranea bruennichi</name>
    <dbReference type="NCBI Taxonomy" id="94029"/>
    <lineage>
        <taxon>Eukaryota</taxon>
        <taxon>Metazoa</taxon>
        <taxon>Ecdysozoa</taxon>
        <taxon>Arthropoda</taxon>
        <taxon>Chelicerata</taxon>
        <taxon>Arachnida</taxon>
        <taxon>Araneae</taxon>
        <taxon>Araneomorphae</taxon>
        <taxon>Entelegynae</taxon>
        <taxon>Araneoidea</taxon>
        <taxon>Araneidae</taxon>
        <taxon>Argiope</taxon>
    </lineage>
</organism>
<keyword evidence="12 13" id="KW-0393">Immunoglobulin domain</keyword>
<keyword evidence="11" id="KW-0325">Glycoprotein</keyword>
<dbReference type="InterPro" id="IPR057755">
    <property type="entry name" value="UNC5A-D-like_N"/>
</dbReference>
<keyword evidence="9" id="KW-1015">Disulfide bond</keyword>
<keyword evidence="10 13" id="KW-0675">Receptor</keyword>
<dbReference type="Pfam" id="PF25609">
    <property type="entry name" value="Unc5_NetrinR_N"/>
    <property type="match status" value="1"/>
</dbReference>
<dbReference type="GO" id="GO:0005042">
    <property type="term" value="F:netrin receptor activity"/>
    <property type="evidence" value="ECO:0007669"/>
    <property type="project" value="UniProtKB-UniRule"/>
</dbReference>
<dbReference type="Gene3D" id="2.60.220.30">
    <property type="match status" value="1"/>
</dbReference>
<dbReference type="InterPro" id="IPR036179">
    <property type="entry name" value="Ig-like_dom_sf"/>
</dbReference>
<feature type="signal peptide" evidence="13">
    <location>
        <begin position="1"/>
        <end position="20"/>
    </location>
</feature>
<dbReference type="CDD" id="cd08781">
    <property type="entry name" value="Death_UNC5-like"/>
    <property type="match status" value="1"/>
</dbReference>
<dbReference type="Pfam" id="PF00090">
    <property type="entry name" value="TSP_1"/>
    <property type="match status" value="2"/>
</dbReference>
<evidence type="ECO:0000313" key="18">
    <source>
        <dbReference type="EMBL" id="KAF8765020.1"/>
    </source>
</evidence>
<sequence length="968" mass="106325">MERSFVLIWTILVGITFVEAGPGRSARQDDGGLLPDPFPTDDGDTSGHPVFLEEPRDTYVLRSRPATLSCKVRNALQLYFICNDKAVHHRHHSQQEFVDPQTGVRHLEVSVDVNRKEVEEFFGLDGYGCSCVAWSSSGTTKSRRALVKIAYLKKHFENQPLSTHVGIEGQISLQCLPPEGVPPPEVLWLKNGEVIDTAKDSNFIISNEGNLLISVVRLADMGNYTCMARNPAGTRYSETAVLTVYVNGGWSTWSPWSECTVRCGRGTQQRSRLCTNPAPLNGGRACSGEPLQKSDCTSLCPAEDGRWTSWSSWSTCSPDCKHHRRRTCTNPPPSNGGRYCVGKDLATSNCTGGMCRATRDRDPFVIFGSSRAEEVVPSSNESANTSLYIGVFVAVTVFFIVLVVLIWMVKRIKSRDPSMYRVPAASDVVVVQPDLTQNALHIRKEDYNEKSVLAGLGSNAVVPLLPPPPKYINNNNKDGDDTHHPLITVPIRNGFLDSTDKIPRPESPASEVNSSVSSGRGSAYGASCNNSAASVALPPNVDSDLTVWASVTKAGGRITLPDTGISLTIPRGAIRKGSVSLYLAILRDDKDRPNLSDKETILSPVVQCGPPDLTFTKPLILSLPHCAVLDSPEKWTISIFSSDPPSAEEESPAWKNLVTVGQETIVTPLFCQVDSHHCHLMTEQLGRFAIVGESVYGQKAVKSIALAAFAPAFHSTTDYTIRVYCIEDTKAAIQGMLQVEEKLHGSLLDAPKSMLLQDGGSNLCLCLEDISPGWKCKPMANYQEIPFHHIWNGRQNHLHCSFKLEHLDRSLQAVSCHILVYQRGVQANRQVLRISTDYKEKLPSPSQSTIASSLSSSIITESSSGPLLAVDPTENVFRLTPDVRKQLCICLDPPNSRGNDWRRLAEELGVNRYINYFATKSSPTDHILDLWEAREQEANSLGNLLNILRVMGRGDAVQVVEKEVGSWI</sequence>
<evidence type="ECO:0000256" key="3">
    <source>
        <dbReference type="ARBA" id="ARBA00022473"/>
    </source>
</evidence>
<feature type="region of interest" description="Disordered" evidence="14">
    <location>
        <begin position="498"/>
        <end position="523"/>
    </location>
</feature>
<comment type="function">
    <text evidence="13">Receptor for netrin required for axon guidance. Mediates axon repulsion of neuronal growth cones in the developing nervous system upon ligand binding.</text>
</comment>
<evidence type="ECO:0000256" key="5">
    <source>
        <dbReference type="ARBA" id="ARBA00022729"/>
    </source>
</evidence>
<dbReference type="InterPro" id="IPR033772">
    <property type="entry name" value="UPA"/>
</dbReference>
<dbReference type="FunFam" id="2.60.40.10:FF:000037">
    <property type="entry name" value="Unc-5 netrin receptor C"/>
    <property type="match status" value="1"/>
</dbReference>
<evidence type="ECO:0000259" key="17">
    <source>
        <dbReference type="PROSITE" id="PS51145"/>
    </source>
</evidence>
<dbReference type="FunFam" id="2.20.100.10:FF:000007">
    <property type="entry name" value="Thrombospondin 1"/>
    <property type="match status" value="1"/>
</dbReference>
<evidence type="ECO:0000256" key="13">
    <source>
        <dbReference type="RuleBase" id="RU367033"/>
    </source>
</evidence>
<dbReference type="SMART" id="SM00209">
    <property type="entry name" value="TSP1"/>
    <property type="match status" value="2"/>
</dbReference>
<name>A0A8T0E6H6_ARGBR</name>
<evidence type="ECO:0000256" key="6">
    <source>
        <dbReference type="ARBA" id="ARBA00022737"/>
    </source>
</evidence>
<evidence type="ECO:0000259" key="15">
    <source>
        <dbReference type="PROSITE" id="PS50017"/>
    </source>
</evidence>
<dbReference type="SUPFAM" id="SSF47986">
    <property type="entry name" value="DEATH domain"/>
    <property type="match status" value="1"/>
</dbReference>
<feature type="chain" id="PRO_5035960163" description="Netrin receptor UNC5" evidence="13">
    <location>
        <begin position="21"/>
        <end position="968"/>
    </location>
</feature>
<dbReference type="PRINTS" id="PR01705">
    <property type="entry name" value="TSP1REPEAT"/>
</dbReference>
<reference evidence="18" key="2">
    <citation type="submission" date="2020-06" db="EMBL/GenBank/DDBJ databases">
        <authorList>
            <person name="Sheffer M."/>
        </authorList>
    </citation>
    <scope>NUCLEOTIDE SEQUENCE</scope>
</reference>
<dbReference type="InterPro" id="IPR000884">
    <property type="entry name" value="TSP1_rpt"/>
</dbReference>
<dbReference type="SMART" id="SM00408">
    <property type="entry name" value="IGc2"/>
    <property type="match status" value="1"/>
</dbReference>
<keyword evidence="5 13" id="KW-0732">Signal</keyword>